<dbReference type="PANTHER" id="PTHR33476:SF33">
    <property type="entry name" value="OS02G0795200 PROTEIN"/>
    <property type="match status" value="1"/>
</dbReference>
<feature type="region of interest" description="Disordered" evidence="1">
    <location>
        <begin position="1"/>
        <end position="44"/>
    </location>
</feature>
<feature type="region of interest" description="Disordered" evidence="1">
    <location>
        <begin position="92"/>
        <end position="120"/>
    </location>
</feature>
<proteinExistence type="predicted"/>
<protein>
    <submittedName>
        <fullName evidence="2">Uncharacterized protein</fullName>
    </submittedName>
</protein>
<dbReference type="InterPro" id="IPR040348">
    <property type="entry name" value="POLAR-like"/>
</dbReference>
<feature type="compositionally biased region" description="Basic and acidic residues" evidence="1">
    <location>
        <begin position="243"/>
        <end position="260"/>
    </location>
</feature>
<dbReference type="EMBL" id="CAJGYO010000008">
    <property type="protein sequence ID" value="CAD6249126.1"/>
    <property type="molecule type" value="Genomic_DNA"/>
</dbReference>
<feature type="compositionally biased region" description="Acidic residues" evidence="1">
    <location>
        <begin position="291"/>
        <end position="314"/>
    </location>
</feature>
<feature type="compositionally biased region" description="Basic and acidic residues" evidence="1">
    <location>
        <begin position="96"/>
        <end position="111"/>
    </location>
</feature>
<dbReference type="Proteomes" id="UP000604825">
    <property type="component" value="Unassembled WGS sequence"/>
</dbReference>
<feature type="region of interest" description="Disordered" evidence="1">
    <location>
        <begin position="186"/>
        <end position="217"/>
    </location>
</feature>
<organism evidence="2 3">
    <name type="scientific">Miscanthus lutarioriparius</name>
    <dbReference type="NCBI Taxonomy" id="422564"/>
    <lineage>
        <taxon>Eukaryota</taxon>
        <taxon>Viridiplantae</taxon>
        <taxon>Streptophyta</taxon>
        <taxon>Embryophyta</taxon>
        <taxon>Tracheophyta</taxon>
        <taxon>Spermatophyta</taxon>
        <taxon>Magnoliopsida</taxon>
        <taxon>Liliopsida</taxon>
        <taxon>Poales</taxon>
        <taxon>Poaceae</taxon>
        <taxon>PACMAD clade</taxon>
        <taxon>Panicoideae</taxon>
        <taxon>Andropogonodae</taxon>
        <taxon>Andropogoneae</taxon>
        <taxon>Saccharinae</taxon>
        <taxon>Miscanthus</taxon>
    </lineage>
</organism>
<evidence type="ECO:0000313" key="3">
    <source>
        <dbReference type="Proteomes" id="UP000604825"/>
    </source>
</evidence>
<dbReference type="PANTHER" id="PTHR33476">
    <property type="entry name" value="EMB|CAB62613.1"/>
    <property type="match status" value="1"/>
</dbReference>
<accession>A0A811PS98</accession>
<dbReference type="OrthoDB" id="1916242at2759"/>
<comment type="caution">
    <text evidence="2">The sequence shown here is derived from an EMBL/GenBank/DDBJ whole genome shotgun (WGS) entry which is preliminary data.</text>
</comment>
<gene>
    <name evidence="2" type="ORF">NCGR_LOCUS32973</name>
</gene>
<dbReference type="GO" id="GO:0008356">
    <property type="term" value="P:asymmetric cell division"/>
    <property type="evidence" value="ECO:0007669"/>
    <property type="project" value="InterPro"/>
</dbReference>
<feature type="compositionally biased region" description="Low complexity" evidence="1">
    <location>
        <begin position="1"/>
        <end position="24"/>
    </location>
</feature>
<sequence>MAADGITTAPAPAPPRQSASSPPTVGTLLTRASAAGDRHRGCSSPRSLLSRILHRGRGGGGFGCRLRLLPRYCASANAAAAKEDAVAVATAGTAEAAKHEEEDKPARREPGSPRSSLGKDALPASLGLGASLVLLLSKSAAELGRMAELRAQMERLLLDARADVRSCNGRPSASVDRTTDCASVVKGPVARSGGDGSRAGTAAPASRRAREDGGRRDMDRMEAELEAELSLLQLQRASDVEDDSPRLRRRDDQLELHEAPKSSASSGSRSTIFSDSDNDDGETDNGGGGDESQDRDDDEEEVDEDEDDERDADEGNGIKSPPHGGVSARELERRLHQLLQSRHEARIAELESALERARQKLRETEREACRWRDTAKLATRFADESRLR</sequence>
<evidence type="ECO:0000313" key="2">
    <source>
        <dbReference type="EMBL" id="CAD6249126.1"/>
    </source>
</evidence>
<name>A0A811PS98_9POAL</name>
<evidence type="ECO:0000256" key="1">
    <source>
        <dbReference type="SAM" id="MobiDB-lite"/>
    </source>
</evidence>
<reference evidence="2" key="1">
    <citation type="submission" date="2020-10" db="EMBL/GenBank/DDBJ databases">
        <authorList>
            <person name="Han B."/>
            <person name="Lu T."/>
            <person name="Zhao Q."/>
            <person name="Huang X."/>
            <person name="Zhao Y."/>
        </authorList>
    </citation>
    <scope>NUCLEOTIDE SEQUENCE</scope>
</reference>
<feature type="compositionally biased region" description="Basic and acidic residues" evidence="1">
    <location>
        <begin position="208"/>
        <end position="217"/>
    </location>
</feature>
<feature type="region of interest" description="Disordered" evidence="1">
    <location>
        <begin position="236"/>
        <end position="331"/>
    </location>
</feature>
<dbReference type="AlphaFoldDB" id="A0A811PS98"/>
<keyword evidence="3" id="KW-1185">Reference proteome</keyword>
<feature type="compositionally biased region" description="Low complexity" evidence="1">
    <location>
        <begin position="262"/>
        <end position="275"/>
    </location>
</feature>